<dbReference type="Gene3D" id="2.40.50.40">
    <property type="match status" value="1"/>
</dbReference>
<evidence type="ECO:0000256" key="1">
    <source>
        <dbReference type="ARBA" id="ARBA00004613"/>
    </source>
</evidence>
<dbReference type="SUPFAM" id="SSF54117">
    <property type="entry name" value="Interleukin 8-like chemokines"/>
    <property type="match status" value="1"/>
</dbReference>
<dbReference type="PANTHER" id="PTHR12015:SF183">
    <property type="entry name" value="C-C MOTIF CHEMOKINE 3"/>
    <property type="match status" value="1"/>
</dbReference>
<dbReference type="InterPro" id="IPR039809">
    <property type="entry name" value="Chemokine_b/g/d"/>
</dbReference>
<dbReference type="AlphaFoldDB" id="A0A8T2M163"/>
<keyword evidence="4" id="KW-0732">Signal</keyword>
<keyword evidence="3" id="KW-0964">Secreted</keyword>
<protein>
    <submittedName>
        <fullName evidence="7">Monocyte chemotactic protein 1B-like</fullName>
    </submittedName>
</protein>
<accession>A0A8T2M163</accession>
<evidence type="ECO:0000256" key="5">
    <source>
        <dbReference type="SAM" id="MobiDB-lite"/>
    </source>
</evidence>
<dbReference type="EMBL" id="JAICCE010000008">
    <property type="protein sequence ID" value="KAG9274741.1"/>
    <property type="molecule type" value="Genomic_DNA"/>
</dbReference>
<feature type="region of interest" description="Disordered" evidence="5">
    <location>
        <begin position="45"/>
        <end position="80"/>
    </location>
</feature>
<comment type="caution">
    <text evidence="7">The sequence shown here is derived from an EMBL/GenBank/DDBJ whole genome shotgun (WGS) entry which is preliminary data.</text>
</comment>
<keyword evidence="2" id="KW-0202">Cytokine</keyword>
<dbReference type="InterPro" id="IPR001811">
    <property type="entry name" value="Chemokine_IL8-like_dom"/>
</dbReference>
<dbReference type="GO" id="GO:0006955">
    <property type="term" value="P:immune response"/>
    <property type="evidence" value="ECO:0007669"/>
    <property type="project" value="InterPro"/>
</dbReference>
<evidence type="ECO:0000256" key="3">
    <source>
        <dbReference type="ARBA" id="ARBA00022525"/>
    </source>
</evidence>
<feature type="domain" description="Chemokine interleukin-8-like" evidence="6">
    <location>
        <begin position="111"/>
        <end position="169"/>
    </location>
</feature>
<organism evidence="7 8">
    <name type="scientific">Astyanax mexicanus</name>
    <name type="common">Blind cave fish</name>
    <name type="synonym">Astyanax fasciatus mexicanus</name>
    <dbReference type="NCBI Taxonomy" id="7994"/>
    <lineage>
        <taxon>Eukaryota</taxon>
        <taxon>Metazoa</taxon>
        <taxon>Chordata</taxon>
        <taxon>Craniata</taxon>
        <taxon>Vertebrata</taxon>
        <taxon>Euteleostomi</taxon>
        <taxon>Actinopterygii</taxon>
        <taxon>Neopterygii</taxon>
        <taxon>Teleostei</taxon>
        <taxon>Ostariophysi</taxon>
        <taxon>Characiformes</taxon>
        <taxon>Characoidei</taxon>
        <taxon>Acestrorhamphidae</taxon>
        <taxon>Acestrorhamphinae</taxon>
        <taxon>Astyanax</taxon>
    </lineage>
</organism>
<dbReference type="Pfam" id="PF00048">
    <property type="entry name" value="IL8"/>
    <property type="match status" value="1"/>
</dbReference>
<evidence type="ECO:0000256" key="4">
    <source>
        <dbReference type="ARBA" id="ARBA00022729"/>
    </source>
</evidence>
<name>A0A8T2M163_ASTMX</name>
<sequence>MTVCSSAFLPRSSAVSSCSSESRVQIYRTGPLLYCCEKKTGNNTDYRSRSSNNRTTVIQTGSQEQNPNSRTPEGYKINEGKIKSPHSRRFQTIIIIIIIFSCVEGKSAHAPQTCCFHYYKGKMRLEQIEKYDILGGDCPQPGVLFTRWAGNRVCADPKQAWVRAAMAKIDERADES</sequence>
<evidence type="ECO:0000256" key="2">
    <source>
        <dbReference type="ARBA" id="ARBA00022514"/>
    </source>
</evidence>
<dbReference type="Proteomes" id="UP000752171">
    <property type="component" value="Unassembled WGS sequence"/>
</dbReference>
<evidence type="ECO:0000313" key="7">
    <source>
        <dbReference type="EMBL" id="KAG9274741.1"/>
    </source>
</evidence>
<dbReference type="InterPro" id="IPR036048">
    <property type="entry name" value="Interleukin_8-like_sf"/>
</dbReference>
<reference evidence="7 8" key="1">
    <citation type="submission" date="2021-07" db="EMBL/GenBank/DDBJ databases">
        <authorList>
            <person name="Imarazene B."/>
            <person name="Zahm M."/>
            <person name="Klopp C."/>
            <person name="Cabau C."/>
            <person name="Beille S."/>
            <person name="Jouanno E."/>
            <person name="Castinel A."/>
            <person name="Lluch J."/>
            <person name="Gil L."/>
            <person name="Kuchtly C."/>
            <person name="Lopez Roques C."/>
            <person name="Donnadieu C."/>
            <person name="Parrinello H."/>
            <person name="Journot L."/>
            <person name="Du K."/>
            <person name="Schartl M."/>
            <person name="Retaux S."/>
            <person name="Guiguen Y."/>
        </authorList>
    </citation>
    <scope>NUCLEOTIDE SEQUENCE [LARGE SCALE GENOMIC DNA]</scope>
    <source>
        <strain evidence="7">Pach_M1</strain>
        <tissue evidence="7">Testis</tissue>
    </source>
</reference>
<gene>
    <name evidence="7" type="primary">CCL8</name>
    <name evidence="7" type="ORF">AMEX_G11788</name>
</gene>
<comment type="subcellular location">
    <subcellularLocation>
        <location evidence="1">Secreted</location>
    </subcellularLocation>
</comment>
<feature type="compositionally biased region" description="Polar residues" evidence="5">
    <location>
        <begin position="45"/>
        <end position="71"/>
    </location>
</feature>
<dbReference type="GO" id="GO:0005615">
    <property type="term" value="C:extracellular space"/>
    <property type="evidence" value="ECO:0007669"/>
    <property type="project" value="UniProtKB-KW"/>
</dbReference>
<evidence type="ECO:0000313" key="8">
    <source>
        <dbReference type="Proteomes" id="UP000752171"/>
    </source>
</evidence>
<dbReference type="PANTHER" id="PTHR12015">
    <property type="entry name" value="SMALL INDUCIBLE CYTOKINE A"/>
    <property type="match status" value="1"/>
</dbReference>
<dbReference type="GO" id="GO:0008009">
    <property type="term" value="F:chemokine activity"/>
    <property type="evidence" value="ECO:0007669"/>
    <property type="project" value="InterPro"/>
</dbReference>
<evidence type="ECO:0000259" key="6">
    <source>
        <dbReference type="SMART" id="SM00199"/>
    </source>
</evidence>
<proteinExistence type="predicted"/>
<dbReference type="SMART" id="SM00199">
    <property type="entry name" value="SCY"/>
    <property type="match status" value="1"/>
</dbReference>